<gene>
    <name evidence="2" type="ORF">Indivirus_6_21</name>
</gene>
<dbReference type="Gene3D" id="3.40.1440.10">
    <property type="entry name" value="GIY-YIG endonuclease"/>
    <property type="match status" value="1"/>
</dbReference>
<sequence>MPYYCYLLYSTKKKRTYIGITNNLQKRLKKHNSHKGAKSTHTAIDWFYHTIVGEFIDRGSAQSFEWHWKHIINYKKKCVKTKTGLINKMRRLVYLLIDSKWNNINIIIYTVR</sequence>
<dbReference type="PANTHER" id="PTHR20208:SF13">
    <property type="entry name" value="STRUCTURE-SPECIFIC ENDONUCLEASE SUBUNIT SLX1"/>
    <property type="match status" value="1"/>
</dbReference>
<protein>
    <submittedName>
        <fullName evidence="2">GIY-YIG nuclease</fullName>
    </submittedName>
</protein>
<dbReference type="InterPro" id="IPR035901">
    <property type="entry name" value="GIY-YIG_endonuc_sf"/>
</dbReference>
<evidence type="ECO:0000313" key="2">
    <source>
        <dbReference type="EMBL" id="ARF09955.1"/>
    </source>
</evidence>
<feature type="domain" description="GIY-YIG" evidence="1">
    <location>
        <begin position="1"/>
        <end position="80"/>
    </location>
</feature>
<evidence type="ECO:0000259" key="1">
    <source>
        <dbReference type="PROSITE" id="PS50164"/>
    </source>
</evidence>
<dbReference type="Pfam" id="PF01541">
    <property type="entry name" value="GIY-YIG"/>
    <property type="match status" value="1"/>
</dbReference>
<dbReference type="InterPro" id="IPR050381">
    <property type="entry name" value="SLX1_endonuclease"/>
</dbReference>
<dbReference type="SUPFAM" id="SSF82771">
    <property type="entry name" value="GIY-YIG endonuclease"/>
    <property type="match status" value="1"/>
</dbReference>
<proteinExistence type="predicted"/>
<dbReference type="EMBL" id="KY684090">
    <property type="protein sequence ID" value="ARF09955.1"/>
    <property type="molecule type" value="Genomic_DNA"/>
</dbReference>
<reference evidence="2" key="1">
    <citation type="journal article" date="2017" name="Science">
        <title>Giant viruses with an expanded complement of translation system components.</title>
        <authorList>
            <person name="Schulz F."/>
            <person name="Yutin N."/>
            <person name="Ivanova N.N."/>
            <person name="Ortega D.R."/>
            <person name="Lee T.K."/>
            <person name="Vierheilig J."/>
            <person name="Daims H."/>
            <person name="Horn M."/>
            <person name="Wagner M."/>
            <person name="Jensen G.J."/>
            <person name="Kyrpides N.C."/>
            <person name="Koonin E.V."/>
            <person name="Woyke T."/>
        </authorList>
    </citation>
    <scope>NUCLEOTIDE SEQUENCE</scope>
    <source>
        <strain evidence="2">ILV1</strain>
    </source>
</reference>
<name>A0A1V0SE13_9VIRU</name>
<organism evidence="2">
    <name type="scientific">Indivirus ILV1</name>
    <dbReference type="NCBI Taxonomy" id="1977633"/>
    <lineage>
        <taxon>Viruses</taxon>
        <taxon>Varidnaviria</taxon>
        <taxon>Bamfordvirae</taxon>
        <taxon>Nucleocytoviricota</taxon>
        <taxon>Megaviricetes</taxon>
        <taxon>Imitervirales</taxon>
        <taxon>Mimiviridae</taxon>
        <taxon>Klosneuvirinae</taxon>
        <taxon>Indivirus</taxon>
    </lineage>
</organism>
<accession>A0A1V0SE13</accession>
<dbReference type="PANTHER" id="PTHR20208">
    <property type="entry name" value="STRUCTURE-SPECIFIC ENDONUCLEASE SUBUNIT SLX1"/>
    <property type="match status" value="1"/>
</dbReference>
<dbReference type="PROSITE" id="PS50164">
    <property type="entry name" value="GIY_YIG"/>
    <property type="match status" value="1"/>
</dbReference>
<dbReference type="InterPro" id="IPR000305">
    <property type="entry name" value="GIY-YIG_endonuc"/>
</dbReference>